<feature type="transmembrane region" description="Helical" evidence="5">
    <location>
        <begin position="122"/>
        <end position="140"/>
    </location>
</feature>
<accession>C7FZY3</accession>
<feature type="transmembrane region" description="Helical" evidence="5">
    <location>
        <begin position="98"/>
        <end position="115"/>
    </location>
</feature>
<dbReference type="PANTHER" id="PTHR47804:SF5">
    <property type="entry name" value="DUF2421 DOMAIN-CONTAINING PROTEIN"/>
    <property type="match status" value="1"/>
</dbReference>
<proteinExistence type="predicted"/>
<dbReference type="RefSeq" id="XP_002649214.1">
    <property type="nucleotide sequence ID" value="XM_002649168.1"/>
</dbReference>
<feature type="transmembrane region" description="Helical" evidence="5">
    <location>
        <begin position="617"/>
        <end position="635"/>
    </location>
</feature>
<comment type="subcellular location">
    <subcellularLocation>
        <location evidence="1">Membrane</location>
        <topology evidence="1">Multi-pass membrane protein</topology>
    </subcellularLocation>
</comment>
<evidence type="ECO:0000256" key="3">
    <source>
        <dbReference type="ARBA" id="ARBA00022989"/>
    </source>
</evidence>
<dbReference type="PhylomeDB" id="C7FZY3"/>
<dbReference type="AlphaFoldDB" id="C7FZY3"/>
<feature type="transmembrane region" description="Helical" evidence="5">
    <location>
        <begin position="74"/>
        <end position="92"/>
    </location>
</feature>
<reference evidence="6 7" key="1">
    <citation type="journal article" date="2005" name="Nature">
        <title>The genome of the social amoeba Dictyostelium discoideum.</title>
        <authorList>
            <consortium name="The Dictyostelium discoideum Sequencing Consortium"/>
            <person name="Eichinger L."/>
            <person name="Pachebat J.A."/>
            <person name="Glockner G."/>
            <person name="Rajandream M.A."/>
            <person name="Sucgang R."/>
            <person name="Berriman M."/>
            <person name="Song J."/>
            <person name="Olsen R."/>
            <person name="Szafranski K."/>
            <person name="Xu Q."/>
            <person name="Tunggal B."/>
            <person name="Kummerfeld S."/>
            <person name="Madera M."/>
            <person name="Konfortov B.A."/>
            <person name="Rivero F."/>
            <person name="Bankier A.T."/>
            <person name="Lehmann R."/>
            <person name="Hamlin N."/>
            <person name="Davies R."/>
            <person name="Gaudet P."/>
            <person name="Fey P."/>
            <person name="Pilcher K."/>
            <person name="Chen G."/>
            <person name="Saunders D."/>
            <person name="Sodergren E."/>
            <person name="Davis P."/>
            <person name="Kerhornou A."/>
            <person name="Nie X."/>
            <person name="Hall N."/>
            <person name="Anjard C."/>
            <person name="Hemphill L."/>
            <person name="Bason N."/>
            <person name="Farbrother P."/>
            <person name="Desany B."/>
            <person name="Just E."/>
            <person name="Morio T."/>
            <person name="Rost R."/>
            <person name="Churcher C."/>
            <person name="Cooper J."/>
            <person name="Haydock S."/>
            <person name="van Driessche N."/>
            <person name="Cronin A."/>
            <person name="Goodhead I."/>
            <person name="Muzny D."/>
            <person name="Mourier T."/>
            <person name="Pain A."/>
            <person name="Lu M."/>
            <person name="Harper D."/>
            <person name="Lindsay R."/>
            <person name="Hauser H."/>
            <person name="James K."/>
            <person name="Quiles M."/>
            <person name="Madan Babu M."/>
            <person name="Saito T."/>
            <person name="Buchrieser C."/>
            <person name="Wardroper A."/>
            <person name="Felder M."/>
            <person name="Thangavelu M."/>
            <person name="Johnson D."/>
            <person name="Knights A."/>
            <person name="Loulseged H."/>
            <person name="Mungall K."/>
            <person name="Oliver K."/>
            <person name="Price C."/>
            <person name="Quail M.A."/>
            <person name="Urushihara H."/>
            <person name="Hernandez J."/>
            <person name="Rabbinowitsch E."/>
            <person name="Steffen D."/>
            <person name="Sanders M."/>
            <person name="Ma J."/>
            <person name="Kohara Y."/>
            <person name="Sharp S."/>
            <person name="Simmonds M."/>
            <person name="Spiegler S."/>
            <person name="Tivey A."/>
            <person name="Sugano S."/>
            <person name="White B."/>
            <person name="Walker D."/>
            <person name="Woodward J."/>
            <person name="Winckler T."/>
            <person name="Tanaka Y."/>
            <person name="Shaulsky G."/>
            <person name="Schleicher M."/>
            <person name="Weinstock G."/>
            <person name="Rosenthal A."/>
            <person name="Cox E.C."/>
            <person name="Chisholm R.L."/>
            <person name="Gibbs R."/>
            <person name="Loomis W.F."/>
            <person name="Platzer M."/>
            <person name="Kay R.R."/>
            <person name="Williams J."/>
            <person name="Dear P.H."/>
            <person name="Noegel A.A."/>
            <person name="Barrell B."/>
            <person name="Kuspa A."/>
        </authorList>
    </citation>
    <scope>NUCLEOTIDE SEQUENCE [LARGE SCALE GENOMIC DNA]</scope>
    <source>
        <strain evidence="6 7">AX4</strain>
    </source>
</reference>
<evidence type="ECO:0000256" key="4">
    <source>
        <dbReference type="ARBA" id="ARBA00023136"/>
    </source>
</evidence>
<dbReference type="InterPro" id="IPR052430">
    <property type="entry name" value="IVT-Associated"/>
</dbReference>
<feature type="transmembrane region" description="Helical" evidence="5">
    <location>
        <begin position="15"/>
        <end position="38"/>
    </location>
</feature>
<evidence type="ECO:0000313" key="6">
    <source>
        <dbReference type="EMBL" id="EEU04138.1"/>
    </source>
</evidence>
<dbReference type="GeneID" id="8618357"/>
<dbReference type="InParanoid" id="C7FZY3"/>
<feature type="transmembrane region" description="Helical" evidence="5">
    <location>
        <begin position="44"/>
        <end position="62"/>
    </location>
</feature>
<sequence length="985" mass="116000">MKIYQPFIKNSKHDFLLMVYYSLLFTSSFCIGSVLLVISSIRHFFLAFELFWLLVIATTAIVSSEHFYGIIKNVIRLCVAVIIGSILSYISFSMVGRSVWPNCFIFFVILLLGTGPMMTSKLCPFYLFKFVFLTYYYLTFEDTFRKEFYSPIDNLLFTLGSAASFGSCLLTCLLLRAPFANILFIQTSNTLLKRSISYIKQLKLQTNLVFSRNNNFKIYYRDIDENSKRKTNDLILKLQFQHQDYSERLNHLDQMLSDSKKEFWAKNYIQHFERIQILFERNLKKLIAVGLKINDEIDDKIRNQIEPIIPQVNILFDEILKIFEEMGNQLKYKFIHTNNNDNSQWFKNTIASDYYKNLDKRDENYHSFFYCHLDFVYKINGLKDIKENSLEWNQIKINKSFEIIDETISKIDQLFESIFKEAPLFNPNVDNSLSKVYILLKCFNTFCLEQKLLSKEIFLVSYHNSLNRNKPQEYLAIVATIKRIWKYTKTYKQRKLEKLENERNTNEDTTPIKEKFKLYFMNFLKDRILYNWQFTIKYSLVSAGGAVAIFEIKKHTKFQLFEMLNWMLNAYIVTAGPDIGALGALTSVRVIVLIIGGFLGYASIIICEFGGNDSSKALIYIGFSFAIIFLLGIILNFQIFKGMITNIVFTFSVVSIPLYENGSNIIFTLYRIGYVVLGFILVFILSMIIPYYDYRELEKNLFKIPFLIIELVDYFFYYSFEQPIHESNKTLLSIPYNENNENYVFNNIDYNNFSHVNNINSEKSFKISEMITIDQYKSVFSEKYINLRRIFPAQRNLLLDSKLELIFKKSEFKNLENDLLSIQYFHDLFGVLEFAFVESHETHIRMIGKETRIQARRLFDELELSSTLLCHIQEERDNLGRVIRSSSLPYISQKRDNGIDLMNQLIDHVNSQISNYNIPTLEKHQLNATLFALHSFVKQYHLIFKKLILKKESMVNNSKVFILNNNNYKINSNMIDVKESIFLNQ</sequence>
<evidence type="ECO:0000256" key="2">
    <source>
        <dbReference type="ARBA" id="ARBA00022692"/>
    </source>
</evidence>
<keyword evidence="4 5" id="KW-0472">Membrane</keyword>
<keyword evidence="7" id="KW-1185">Reference proteome</keyword>
<dbReference type="Proteomes" id="UP000002195">
    <property type="component" value="Unassembled WGS sequence"/>
</dbReference>
<evidence type="ECO:0000256" key="1">
    <source>
        <dbReference type="ARBA" id="ARBA00004141"/>
    </source>
</evidence>
<feature type="transmembrane region" description="Helical" evidence="5">
    <location>
        <begin position="642"/>
        <end position="659"/>
    </location>
</feature>
<gene>
    <name evidence="6" type="ORF">DDB_G0295821</name>
</gene>
<dbReference type="KEGG" id="ddi:DDB_G0295821"/>
<feature type="transmembrane region" description="Helical" evidence="5">
    <location>
        <begin position="155"/>
        <end position="175"/>
    </location>
</feature>
<feature type="transmembrane region" description="Helical" evidence="5">
    <location>
        <begin position="590"/>
        <end position="611"/>
    </location>
</feature>
<dbReference type="GO" id="GO:0016020">
    <property type="term" value="C:membrane"/>
    <property type="evidence" value="ECO:0007669"/>
    <property type="project" value="UniProtKB-SubCell"/>
</dbReference>
<evidence type="ECO:0000313" key="7">
    <source>
        <dbReference type="Proteomes" id="UP000002195"/>
    </source>
</evidence>
<keyword evidence="3 5" id="KW-1133">Transmembrane helix</keyword>
<dbReference type="PANTHER" id="PTHR47804">
    <property type="entry name" value="60S RIBOSOMAL PROTEIN L19"/>
    <property type="match status" value="1"/>
</dbReference>
<feature type="transmembrane region" description="Helical" evidence="5">
    <location>
        <begin position="665"/>
        <end position="689"/>
    </location>
</feature>
<dbReference type="VEuPathDB" id="AmoebaDB:DDB_G0295821"/>
<comment type="caution">
    <text evidence="6">The sequence shown here is derived from an EMBL/GenBank/DDBJ whole genome shotgun (WGS) entry which is preliminary data.</text>
</comment>
<dbReference type="EMBL" id="AAFI02000008">
    <property type="protein sequence ID" value="EEU04138.1"/>
    <property type="molecule type" value="Genomic_DNA"/>
</dbReference>
<dbReference type="HOGENOM" id="CLU_286272_0_0_1"/>
<protein>
    <submittedName>
        <fullName evidence="6">Uncharacterized protein</fullName>
    </submittedName>
</protein>
<evidence type="ECO:0000256" key="5">
    <source>
        <dbReference type="SAM" id="Phobius"/>
    </source>
</evidence>
<keyword evidence="2 5" id="KW-0812">Transmembrane</keyword>
<name>C7FZY3_DICDI</name>
<organism evidence="6 7">
    <name type="scientific">Dictyostelium discoideum</name>
    <name type="common">Social amoeba</name>
    <dbReference type="NCBI Taxonomy" id="44689"/>
    <lineage>
        <taxon>Eukaryota</taxon>
        <taxon>Amoebozoa</taxon>
        <taxon>Evosea</taxon>
        <taxon>Eumycetozoa</taxon>
        <taxon>Dictyostelia</taxon>
        <taxon>Dictyosteliales</taxon>
        <taxon>Dictyosteliaceae</taxon>
        <taxon>Dictyostelium</taxon>
    </lineage>
</organism>
<dbReference type="PaxDb" id="44689-DDB0252686"/>
<dbReference type="dictyBase" id="DDB_G0295821"/>